<dbReference type="PROSITE" id="PS00041">
    <property type="entry name" value="HTH_ARAC_FAMILY_1"/>
    <property type="match status" value="1"/>
</dbReference>
<name>A0ABM9PRR4_9FLAO</name>
<dbReference type="Pfam" id="PF07883">
    <property type="entry name" value="Cupin_2"/>
    <property type="match status" value="1"/>
</dbReference>
<dbReference type="Pfam" id="PF12833">
    <property type="entry name" value="HTH_18"/>
    <property type="match status" value="1"/>
</dbReference>
<dbReference type="InterPro" id="IPR014710">
    <property type="entry name" value="RmlC-like_jellyroll"/>
</dbReference>
<organism evidence="5 6">
    <name type="scientific">Tenacibaculum vairaonense</name>
    <dbReference type="NCBI Taxonomy" id="3137860"/>
    <lineage>
        <taxon>Bacteria</taxon>
        <taxon>Pseudomonadati</taxon>
        <taxon>Bacteroidota</taxon>
        <taxon>Flavobacteriia</taxon>
        <taxon>Flavobacteriales</taxon>
        <taxon>Flavobacteriaceae</taxon>
        <taxon>Tenacibaculum</taxon>
    </lineage>
</organism>
<accession>A0ABM9PRR4</accession>
<keyword evidence="3" id="KW-0804">Transcription</keyword>
<keyword evidence="6" id="KW-1185">Reference proteome</keyword>
<dbReference type="InterPro" id="IPR009057">
    <property type="entry name" value="Homeodomain-like_sf"/>
</dbReference>
<feature type="domain" description="HTH araC/xylS-type" evidence="4">
    <location>
        <begin position="180"/>
        <end position="278"/>
    </location>
</feature>
<comment type="caution">
    <text evidence="5">The sequence shown here is derived from an EMBL/GenBank/DDBJ whole genome shotgun (WGS) entry which is preliminary data.</text>
</comment>
<evidence type="ECO:0000256" key="3">
    <source>
        <dbReference type="ARBA" id="ARBA00023163"/>
    </source>
</evidence>
<sequence>MKVLPFKIPKAKNIGLIYQEDKGAFFYDKLHQHEEIQICYIVKGEGALVVGDSVNEYVSGDVLVIGGNQPHVFKSDITNIKNSFMISLFFTRESFGDVFFQLDDFKELGIFFDNAKTSFKVLNNKQKLMNYFKKISKGDDFDRFIIFMKILRVMINSDIERLSTFLYTKKYTDNEGKRMGNVMDYTLTNYDKKIDLEEVADVANMTPNAFCRYFKQRTNKTYFTFLNEIRVEKACKLLQNREFLITEISEKSGFKNISNFNRKFKEIKGVTPSEYRLAY</sequence>
<dbReference type="PROSITE" id="PS01124">
    <property type="entry name" value="HTH_ARAC_FAMILY_2"/>
    <property type="match status" value="1"/>
</dbReference>
<evidence type="ECO:0000313" key="5">
    <source>
        <dbReference type="EMBL" id="CAL2108500.1"/>
    </source>
</evidence>
<dbReference type="GO" id="GO:0003677">
    <property type="term" value="F:DNA binding"/>
    <property type="evidence" value="ECO:0007669"/>
    <property type="project" value="UniProtKB-KW"/>
</dbReference>
<evidence type="ECO:0000256" key="2">
    <source>
        <dbReference type="ARBA" id="ARBA00023125"/>
    </source>
</evidence>
<dbReference type="SUPFAM" id="SSF46689">
    <property type="entry name" value="Homeodomain-like"/>
    <property type="match status" value="2"/>
</dbReference>
<reference evidence="5 6" key="1">
    <citation type="submission" date="2024-05" db="EMBL/GenBank/DDBJ databases">
        <authorList>
            <person name="Duchaud E."/>
        </authorList>
    </citation>
    <scope>NUCLEOTIDE SEQUENCE [LARGE SCALE GENOMIC DNA]</scope>
    <source>
        <strain evidence="5">Ena-SAMPLE-TAB-13-05-2024-13:56:06:370-140305</strain>
    </source>
</reference>
<dbReference type="SMART" id="SM00342">
    <property type="entry name" value="HTH_ARAC"/>
    <property type="match status" value="1"/>
</dbReference>
<dbReference type="InterPro" id="IPR020449">
    <property type="entry name" value="Tscrpt_reg_AraC-type_HTH"/>
</dbReference>
<dbReference type="PANTHER" id="PTHR43280">
    <property type="entry name" value="ARAC-FAMILY TRANSCRIPTIONAL REGULATOR"/>
    <property type="match status" value="1"/>
</dbReference>
<protein>
    <submittedName>
        <fullName evidence="5">AraC-type DNA-binding protein</fullName>
    </submittedName>
</protein>
<dbReference type="InterPro" id="IPR018060">
    <property type="entry name" value="HTH_AraC"/>
</dbReference>
<dbReference type="Gene3D" id="2.60.120.10">
    <property type="entry name" value="Jelly Rolls"/>
    <property type="match status" value="1"/>
</dbReference>
<dbReference type="PRINTS" id="PR00032">
    <property type="entry name" value="HTHARAC"/>
</dbReference>
<dbReference type="InterPro" id="IPR013096">
    <property type="entry name" value="Cupin_2"/>
</dbReference>
<gene>
    <name evidence="5" type="ORF">T190115A13A_80075</name>
</gene>
<evidence type="ECO:0000313" key="6">
    <source>
        <dbReference type="Proteomes" id="UP001497602"/>
    </source>
</evidence>
<evidence type="ECO:0000259" key="4">
    <source>
        <dbReference type="PROSITE" id="PS01124"/>
    </source>
</evidence>
<dbReference type="InterPro" id="IPR011051">
    <property type="entry name" value="RmlC_Cupin_sf"/>
</dbReference>
<dbReference type="InterPro" id="IPR018062">
    <property type="entry name" value="HTH_AraC-typ_CS"/>
</dbReference>
<keyword evidence="2 5" id="KW-0238">DNA-binding</keyword>
<dbReference type="PANTHER" id="PTHR43280:SF2">
    <property type="entry name" value="HTH-TYPE TRANSCRIPTIONAL REGULATOR EXSA"/>
    <property type="match status" value="1"/>
</dbReference>
<proteinExistence type="predicted"/>
<dbReference type="Gene3D" id="1.10.10.60">
    <property type="entry name" value="Homeodomain-like"/>
    <property type="match status" value="2"/>
</dbReference>
<dbReference type="RefSeq" id="WP_348707178.1">
    <property type="nucleotide sequence ID" value="NZ_CAXIYA010000040.1"/>
</dbReference>
<dbReference type="EMBL" id="CAXJRC010000045">
    <property type="protein sequence ID" value="CAL2108500.1"/>
    <property type="molecule type" value="Genomic_DNA"/>
</dbReference>
<dbReference type="Proteomes" id="UP001497602">
    <property type="component" value="Unassembled WGS sequence"/>
</dbReference>
<evidence type="ECO:0000256" key="1">
    <source>
        <dbReference type="ARBA" id="ARBA00023015"/>
    </source>
</evidence>
<dbReference type="SUPFAM" id="SSF51182">
    <property type="entry name" value="RmlC-like cupins"/>
    <property type="match status" value="1"/>
</dbReference>
<keyword evidence="1" id="KW-0805">Transcription regulation</keyword>